<dbReference type="EMBL" id="SJDL01000012">
    <property type="protein sequence ID" value="TBW56173.1"/>
    <property type="molecule type" value="Genomic_DNA"/>
</dbReference>
<dbReference type="PANTHER" id="PTHR32089">
    <property type="entry name" value="METHYL-ACCEPTING CHEMOTAXIS PROTEIN MCPB"/>
    <property type="match status" value="1"/>
</dbReference>
<evidence type="ECO:0000256" key="6">
    <source>
        <dbReference type="ARBA" id="ARBA00023224"/>
    </source>
</evidence>
<gene>
    <name evidence="12" type="ORF">EZI54_09500</name>
</gene>
<keyword evidence="2" id="KW-0145">Chemotaxis</keyword>
<dbReference type="InterPro" id="IPR003660">
    <property type="entry name" value="HAMP_dom"/>
</dbReference>
<feature type="domain" description="HAMP" evidence="11">
    <location>
        <begin position="231"/>
        <end position="279"/>
    </location>
</feature>
<keyword evidence="13" id="KW-1185">Reference proteome</keyword>
<dbReference type="CDD" id="cd06225">
    <property type="entry name" value="HAMP"/>
    <property type="match status" value="1"/>
</dbReference>
<name>A0ABY1ZPT1_9GAMM</name>
<dbReference type="PROSITE" id="PS50111">
    <property type="entry name" value="CHEMOTAXIS_TRANSDUC_2"/>
    <property type="match status" value="1"/>
</dbReference>
<evidence type="ECO:0000259" key="11">
    <source>
        <dbReference type="PROSITE" id="PS50885"/>
    </source>
</evidence>
<dbReference type="InterPro" id="IPR004090">
    <property type="entry name" value="Chemotax_Me-accpt_rcpt"/>
</dbReference>
<evidence type="ECO:0000256" key="2">
    <source>
        <dbReference type="ARBA" id="ARBA00022500"/>
    </source>
</evidence>
<dbReference type="SMART" id="SM00283">
    <property type="entry name" value="MA"/>
    <property type="match status" value="1"/>
</dbReference>
<organism evidence="12 13">
    <name type="scientific">Marinobacter halodurans</name>
    <dbReference type="NCBI Taxonomy" id="2528979"/>
    <lineage>
        <taxon>Bacteria</taxon>
        <taxon>Pseudomonadati</taxon>
        <taxon>Pseudomonadota</taxon>
        <taxon>Gammaproteobacteria</taxon>
        <taxon>Pseudomonadales</taxon>
        <taxon>Marinobacteraceae</taxon>
        <taxon>Marinobacter</taxon>
    </lineage>
</organism>
<dbReference type="Pfam" id="PF00015">
    <property type="entry name" value="MCPsignal"/>
    <property type="match status" value="1"/>
</dbReference>
<dbReference type="PRINTS" id="PR00260">
    <property type="entry name" value="CHEMTRNSDUCR"/>
</dbReference>
<reference evidence="12 13" key="1">
    <citation type="submission" date="2019-02" db="EMBL/GenBank/DDBJ databases">
        <title>Marinobacter halodurans sp. nov., a marine bacterium isolated from sea tidal flat.</title>
        <authorList>
            <person name="Yoo Y."/>
            <person name="Lee D.W."/>
            <person name="Kim B.S."/>
            <person name="Kim J.-J."/>
        </authorList>
    </citation>
    <scope>NUCLEOTIDE SEQUENCE [LARGE SCALE GENOMIC DNA]</scope>
    <source>
        <strain evidence="12 13">YJ-S3-2</strain>
    </source>
</reference>
<dbReference type="PROSITE" id="PS50885">
    <property type="entry name" value="HAMP"/>
    <property type="match status" value="1"/>
</dbReference>
<comment type="caution">
    <text evidence="12">The sequence shown here is derived from an EMBL/GenBank/DDBJ whole genome shotgun (WGS) entry which is preliminary data.</text>
</comment>
<proteinExistence type="inferred from homology"/>
<dbReference type="SUPFAM" id="SSF58104">
    <property type="entry name" value="Methyl-accepting chemotaxis protein (MCP) signaling domain"/>
    <property type="match status" value="1"/>
</dbReference>
<feature type="domain" description="Methyl-accepting transducer" evidence="10">
    <location>
        <begin position="284"/>
        <end position="520"/>
    </location>
</feature>
<feature type="transmembrane region" description="Helical" evidence="9">
    <location>
        <begin position="207"/>
        <end position="230"/>
    </location>
</feature>
<evidence type="ECO:0000256" key="3">
    <source>
        <dbReference type="ARBA" id="ARBA00022692"/>
    </source>
</evidence>
<dbReference type="PANTHER" id="PTHR32089:SF120">
    <property type="entry name" value="METHYL-ACCEPTING CHEMOTAXIS PROTEIN TLPQ"/>
    <property type="match status" value="1"/>
</dbReference>
<keyword evidence="3 9" id="KW-0812">Transmembrane</keyword>
<dbReference type="CDD" id="cd11386">
    <property type="entry name" value="MCP_signal"/>
    <property type="match status" value="1"/>
</dbReference>
<dbReference type="Proteomes" id="UP000313645">
    <property type="component" value="Unassembled WGS sequence"/>
</dbReference>
<evidence type="ECO:0000259" key="10">
    <source>
        <dbReference type="PROSITE" id="PS50111"/>
    </source>
</evidence>
<dbReference type="SMART" id="SM00304">
    <property type="entry name" value="HAMP"/>
    <property type="match status" value="2"/>
</dbReference>
<accession>A0ABY1ZPT1</accession>
<evidence type="ECO:0000256" key="7">
    <source>
        <dbReference type="ARBA" id="ARBA00029447"/>
    </source>
</evidence>
<evidence type="ECO:0000313" key="13">
    <source>
        <dbReference type="Proteomes" id="UP000313645"/>
    </source>
</evidence>
<evidence type="ECO:0000313" key="12">
    <source>
        <dbReference type="EMBL" id="TBW56173.1"/>
    </source>
</evidence>
<evidence type="ECO:0000256" key="8">
    <source>
        <dbReference type="PROSITE-ProRule" id="PRU00284"/>
    </source>
</evidence>
<evidence type="ECO:0000256" key="4">
    <source>
        <dbReference type="ARBA" id="ARBA00022989"/>
    </source>
</evidence>
<dbReference type="InterPro" id="IPR004089">
    <property type="entry name" value="MCPsignal_dom"/>
</dbReference>
<protein>
    <submittedName>
        <fullName evidence="12">Methyl-accepting chemotaxis protein</fullName>
    </submittedName>
</protein>
<comment type="subcellular location">
    <subcellularLocation>
        <location evidence="1">Membrane</location>
    </subcellularLocation>
</comment>
<keyword evidence="5 9" id="KW-0472">Membrane</keyword>
<keyword evidence="6 8" id="KW-0807">Transducer</keyword>
<evidence type="ECO:0000256" key="1">
    <source>
        <dbReference type="ARBA" id="ARBA00004370"/>
    </source>
</evidence>
<comment type="similarity">
    <text evidence="7">Belongs to the methyl-accepting chemotaxis (MCP) protein family.</text>
</comment>
<dbReference type="RefSeq" id="WP_131481349.1">
    <property type="nucleotide sequence ID" value="NZ_SJDL01000012.1"/>
</dbReference>
<dbReference type="Pfam" id="PF00672">
    <property type="entry name" value="HAMP"/>
    <property type="match status" value="1"/>
</dbReference>
<sequence>MNAFLNQFSLKIKIVGIAVTILIIFLASAGYAIYSISSIGKELALVSDKDIPLADSLSRITEHQLRQTIAYEAGYRAALSGDGDKQALATARNRFDALSGQIDDEIRQARAMAADPGANADARLREELDTVREQLSGIAKAHERFEQHVDEAFTAFAAGDLERAGDLAGDIDQAASQLDDGLAELHEDVAGFTERSAQAAEAHEQSALATLAALVAISTLVGLLVSWVVANAIVRGIRRAIVTASGDLTQEIHVDSKDEVGELLHAMNGLRQKLLDMISQISAITAQLAAASEEMAVITEQTGRTIDEQSSETEQLATAMNQLASTAQEIARNVSDTAQSVNEATEHANDGRATVEKSIQEISKLADDIEQSAQAIRQLEETSTTIGNVLEVIQAIAEQTNLLALNAAIEAARAGDQGRGFAVVADEVRALASRTHESTKEIDAMINQLQSVSHKAVASMDSNRQQVSRTVDYASEAGTQLTTITQVTARINDMTRQIASASEEQVGVTEEINKNIVQLNTMSEQTAQGAEETATAGRDLTRMASELQSIVAQFQV</sequence>
<evidence type="ECO:0000256" key="5">
    <source>
        <dbReference type="ARBA" id="ARBA00023136"/>
    </source>
</evidence>
<evidence type="ECO:0000256" key="9">
    <source>
        <dbReference type="SAM" id="Phobius"/>
    </source>
</evidence>
<dbReference type="Gene3D" id="1.10.287.950">
    <property type="entry name" value="Methyl-accepting chemotaxis protein"/>
    <property type="match status" value="1"/>
</dbReference>
<keyword evidence="4 9" id="KW-1133">Transmembrane helix</keyword>
<feature type="transmembrane region" description="Helical" evidence="9">
    <location>
        <begin position="12"/>
        <end position="34"/>
    </location>
</feature>